<gene>
    <name evidence="1" type="ORF">BLNAU_1624</name>
</gene>
<proteinExistence type="predicted"/>
<dbReference type="Proteomes" id="UP001281761">
    <property type="component" value="Unassembled WGS sequence"/>
</dbReference>
<name>A0ABQ9YIJ3_9EUKA</name>
<protein>
    <submittedName>
        <fullName evidence="1">Uncharacterized protein</fullName>
    </submittedName>
</protein>
<comment type="caution">
    <text evidence="1">The sequence shown here is derived from an EMBL/GenBank/DDBJ whole genome shotgun (WGS) entry which is preliminary data.</text>
</comment>
<reference evidence="1 2" key="1">
    <citation type="journal article" date="2022" name="bioRxiv">
        <title>Genomics of Preaxostyla Flagellates Illuminates Evolutionary Transitions and the Path Towards Mitochondrial Loss.</title>
        <authorList>
            <person name="Novak L.V.F."/>
            <person name="Treitli S.C."/>
            <person name="Pyrih J."/>
            <person name="Halakuc P."/>
            <person name="Pipaliya S.V."/>
            <person name="Vacek V."/>
            <person name="Brzon O."/>
            <person name="Soukal P."/>
            <person name="Eme L."/>
            <person name="Dacks J.B."/>
            <person name="Karnkowska A."/>
            <person name="Elias M."/>
            <person name="Hampl V."/>
        </authorList>
    </citation>
    <scope>NUCLEOTIDE SEQUENCE [LARGE SCALE GENOMIC DNA]</scope>
    <source>
        <strain evidence="1">NAU3</strain>
        <tissue evidence="1">Gut</tissue>
    </source>
</reference>
<sequence length="395" mass="46168">MTHRGFNARKQLQTWKDSLVHQTIQLDELILLQDRKKEELHFYLEDLQLSDNVIFKISTEATRIQVRMEEERITHAITSLRTRREMLLNYLSLLAHGAMIQPSPQDVQEAEDLAFDVRRFLTELLTETDDLVHDTFVDDSCANSLADSLSLIPSAIQQALPESEPFYYQAFRRRDLPETCPLRFFLPPYTIPSTVPLSLILPPFNLYAFAIENFLKSADYDSFVESPSFMTPPFPFKFKLRVWPKGLAQADSPTDIGAAIVLEEGFSRKVEQFAKTLNPLKKQKYETEINVIQKLYTFDLRIELLSEYPEKAKQSIPFPFRKEKTQQCKIGRETGWTSFVKKEDVEDGRFLWVECKAAKFLFGWRFPNYKRMAEAYHLSFLERNQHMLSEDHSIN</sequence>
<dbReference type="SUPFAM" id="SSF49599">
    <property type="entry name" value="TRAF domain-like"/>
    <property type="match status" value="1"/>
</dbReference>
<keyword evidence="2" id="KW-1185">Reference proteome</keyword>
<evidence type="ECO:0000313" key="1">
    <source>
        <dbReference type="EMBL" id="KAK2963581.1"/>
    </source>
</evidence>
<evidence type="ECO:0000313" key="2">
    <source>
        <dbReference type="Proteomes" id="UP001281761"/>
    </source>
</evidence>
<dbReference type="EMBL" id="JARBJD010000006">
    <property type="protein sequence ID" value="KAK2963581.1"/>
    <property type="molecule type" value="Genomic_DNA"/>
</dbReference>
<accession>A0ABQ9YIJ3</accession>
<organism evidence="1 2">
    <name type="scientific">Blattamonas nauphoetae</name>
    <dbReference type="NCBI Taxonomy" id="2049346"/>
    <lineage>
        <taxon>Eukaryota</taxon>
        <taxon>Metamonada</taxon>
        <taxon>Preaxostyla</taxon>
        <taxon>Oxymonadida</taxon>
        <taxon>Blattamonas</taxon>
    </lineage>
</organism>